<keyword evidence="3" id="KW-1185">Reference proteome</keyword>
<comment type="caution">
    <text evidence="2">The sequence shown here is derived from an EMBL/GenBank/DDBJ whole genome shotgun (WGS) entry which is preliminary data.</text>
</comment>
<evidence type="ECO:0000313" key="2">
    <source>
        <dbReference type="EMBL" id="KAK1613585.1"/>
    </source>
</evidence>
<protein>
    <submittedName>
        <fullName evidence="2">Uncharacterized protein</fullName>
    </submittedName>
</protein>
<gene>
    <name evidence="2" type="ORF">QYE76_019102</name>
</gene>
<feature type="compositionally biased region" description="Basic and acidic residues" evidence="1">
    <location>
        <begin position="78"/>
        <end position="92"/>
    </location>
</feature>
<reference evidence="2" key="1">
    <citation type="submission" date="2023-07" db="EMBL/GenBank/DDBJ databases">
        <title>A chromosome-level genome assembly of Lolium multiflorum.</title>
        <authorList>
            <person name="Chen Y."/>
            <person name="Copetti D."/>
            <person name="Kolliker R."/>
            <person name="Studer B."/>
        </authorList>
    </citation>
    <scope>NUCLEOTIDE SEQUENCE</scope>
    <source>
        <strain evidence="2">02402/16</strain>
        <tissue evidence="2">Leaf</tissue>
    </source>
</reference>
<organism evidence="2 3">
    <name type="scientific">Lolium multiflorum</name>
    <name type="common">Italian ryegrass</name>
    <name type="synonym">Lolium perenne subsp. multiflorum</name>
    <dbReference type="NCBI Taxonomy" id="4521"/>
    <lineage>
        <taxon>Eukaryota</taxon>
        <taxon>Viridiplantae</taxon>
        <taxon>Streptophyta</taxon>
        <taxon>Embryophyta</taxon>
        <taxon>Tracheophyta</taxon>
        <taxon>Spermatophyta</taxon>
        <taxon>Magnoliopsida</taxon>
        <taxon>Liliopsida</taxon>
        <taxon>Poales</taxon>
        <taxon>Poaceae</taxon>
        <taxon>BOP clade</taxon>
        <taxon>Pooideae</taxon>
        <taxon>Poodae</taxon>
        <taxon>Poeae</taxon>
        <taxon>Poeae Chloroplast Group 2 (Poeae type)</taxon>
        <taxon>Loliodinae</taxon>
        <taxon>Loliinae</taxon>
        <taxon>Lolium</taxon>
    </lineage>
</organism>
<name>A0AAD8R3W4_LOLMU</name>
<dbReference type="Proteomes" id="UP001231189">
    <property type="component" value="Unassembled WGS sequence"/>
</dbReference>
<accession>A0AAD8R3W4</accession>
<proteinExistence type="predicted"/>
<evidence type="ECO:0000313" key="3">
    <source>
        <dbReference type="Proteomes" id="UP001231189"/>
    </source>
</evidence>
<feature type="region of interest" description="Disordered" evidence="1">
    <location>
        <begin position="1"/>
        <end position="92"/>
    </location>
</feature>
<evidence type="ECO:0000256" key="1">
    <source>
        <dbReference type="SAM" id="MobiDB-lite"/>
    </source>
</evidence>
<dbReference type="EMBL" id="JAUUTY010000006">
    <property type="protein sequence ID" value="KAK1613585.1"/>
    <property type="molecule type" value="Genomic_DNA"/>
</dbReference>
<sequence>MLHVSKAAAIIDDKTGPRLGHISARTKSGGSLKSPPGCPGIASPSEAKDPPRLKELLDRVSSIQDEKDQLSAPLGQLKEGDQKKNSKLDKERAEVVRLKEELEGLKSQHGKELALATESAKKEVAALKEEHARELAEVKNN</sequence>
<feature type="compositionally biased region" description="Basic and acidic residues" evidence="1">
    <location>
        <begin position="46"/>
        <end position="69"/>
    </location>
</feature>
<dbReference type="AlphaFoldDB" id="A0AAD8R3W4"/>